<name>A0A423IAN1_9PSED</name>
<dbReference type="CDD" id="cd06121">
    <property type="entry name" value="cupin_YML079wp"/>
    <property type="match status" value="1"/>
</dbReference>
<dbReference type="Proteomes" id="UP000284168">
    <property type="component" value="Unassembled WGS sequence"/>
</dbReference>
<protein>
    <submittedName>
        <fullName evidence="2">Cupin</fullName>
    </submittedName>
</protein>
<evidence type="ECO:0000313" key="2">
    <source>
        <dbReference type="EMBL" id="RON22538.1"/>
    </source>
</evidence>
<dbReference type="AlphaFoldDB" id="A0A423IAN1"/>
<evidence type="ECO:0000259" key="1">
    <source>
        <dbReference type="Pfam" id="PF06172"/>
    </source>
</evidence>
<dbReference type="EMBL" id="MOBN01000041">
    <property type="protein sequence ID" value="RON22538.1"/>
    <property type="molecule type" value="Genomic_DNA"/>
</dbReference>
<dbReference type="RefSeq" id="WP_123722714.1">
    <property type="nucleotide sequence ID" value="NZ_MOBN01000041.1"/>
</dbReference>
<dbReference type="InterPro" id="IPR039935">
    <property type="entry name" value="YML079W-like"/>
</dbReference>
<evidence type="ECO:0000313" key="3">
    <source>
        <dbReference type="Proteomes" id="UP000284168"/>
    </source>
</evidence>
<organism evidence="2 3">
    <name type="scientific">Pseudomonas lini</name>
    <dbReference type="NCBI Taxonomy" id="163011"/>
    <lineage>
        <taxon>Bacteria</taxon>
        <taxon>Pseudomonadati</taxon>
        <taxon>Pseudomonadota</taxon>
        <taxon>Gammaproteobacteria</taxon>
        <taxon>Pseudomonadales</taxon>
        <taxon>Pseudomonadaceae</taxon>
        <taxon>Pseudomonas</taxon>
    </lineage>
</organism>
<dbReference type="PANTHER" id="PTHR33387">
    <property type="entry name" value="RMLC-LIKE JELLY ROLL FOLD PROTEIN"/>
    <property type="match status" value="1"/>
</dbReference>
<dbReference type="InterPro" id="IPR014710">
    <property type="entry name" value="RmlC-like_jellyroll"/>
</dbReference>
<proteinExistence type="predicted"/>
<dbReference type="SUPFAM" id="SSF51182">
    <property type="entry name" value="RmlC-like cupins"/>
    <property type="match status" value="1"/>
</dbReference>
<dbReference type="Gene3D" id="2.60.120.10">
    <property type="entry name" value="Jelly Rolls"/>
    <property type="match status" value="1"/>
</dbReference>
<reference evidence="2 3" key="1">
    <citation type="submission" date="2016-10" db="EMBL/GenBank/DDBJ databases">
        <title>Comparative genome analysis of multiple Pseudomonas spp. focuses on biocontrol and plant growth promoting traits.</title>
        <authorList>
            <person name="Tao X.-Y."/>
            <person name="Taylor C.G."/>
        </authorList>
    </citation>
    <scope>NUCLEOTIDE SEQUENCE [LARGE SCALE GENOMIC DNA]</scope>
    <source>
        <strain evidence="2 3">48C10</strain>
    </source>
</reference>
<feature type="domain" description="DUF985" evidence="1">
    <location>
        <begin position="16"/>
        <end position="151"/>
    </location>
</feature>
<accession>A0A423IAN1</accession>
<sequence>MTNSELDIHIPGAVAVIAALALEPHMEGGFYRRTFQSDHHAMVEINGGQRHLMTSIYYLLTKDSPIGHFHLNQSDIVHYYHLGNPIQYSLIFPDGTLKTVVMGSDVIAGQCLQLHVPGGVWKASQLMNGLAEYGLISEAVSPGFDFADMEMGSRQKLREQFPEHSELIGKLTQDEGFG</sequence>
<dbReference type="InterPro" id="IPR011051">
    <property type="entry name" value="RmlC_Cupin_sf"/>
</dbReference>
<gene>
    <name evidence="2" type="ORF">BK663_26030</name>
</gene>
<comment type="caution">
    <text evidence="2">The sequence shown here is derived from an EMBL/GenBank/DDBJ whole genome shotgun (WGS) entry which is preliminary data.</text>
</comment>
<dbReference type="PANTHER" id="PTHR33387:SF3">
    <property type="entry name" value="DUF985 DOMAIN-CONTAINING PROTEIN"/>
    <property type="match status" value="1"/>
</dbReference>
<dbReference type="Pfam" id="PF06172">
    <property type="entry name" value="Cupin_5"/>
    <property type="match status" value="1"/>
</dbReference>
<dbReference type="InterPro" id="IPR009327">
    <property type="entry name" value="Cupin_DUF985"/>
</dbReference>